<feature type="binding site" evidence="3">
    <location>
        <position position="147"/>
    </location>
    <ligand>
        <name>Mn(2+)</name>
        <dbReference type="ChEBI" id="CHEBI:29035"/>
        <label>1</label>
    </ligand>
</feature>
<dbReference type="PANTHER" id="PTHR11358:SF26">
    <property type="entry name" value="GUANIDINO ACID HYDROLASE, MITOCHONDRIAL"/>
    <property type="match status" value="1"/>
</dbReference>
<dbReference type="RefSeq" id="WP_091612075.1">
    <property type="nucleotide sequence ID" value="NZ_FNNC01000001.1"/>
</dbReference>
<reference evidence="5 6" key="1">
    <citation type="submission" date="2016-10" db="EMBL/GenBank/DDBJ databases">
        <authorList>
            <person name="de Groot N.N."/>
        </authorList>
    </citation>
    <scope>NUCLEOTIDE SEQUENCE [LARGE SCALE GENOMIC DNA]</scope>
    <source>
        <strain evidence="5 6">DSM 23126</strain>
    </source>
</reference>
<evidence type="ECO:0000256" key="1">
    <source>
        <dbReference type="ARBA" id="ARBA00022723"/>
    </source>
</evidence>
<feature type="binding site" evidence="3">
    <location>
        <position position="151"/>
    </location>
    <ligand>
        <name>Mn(2+)</name>
        <dbReference type="ChEBI" id="CHEBI:29035"/>
        <label>1</label>
    </ligand>
</feature>
<keyword evidence="1 3" id="KW-0479">Metal-binding</keyword>
<evidence type="ECO:0000313" key="6">
    <source>
        <dbReference type="Proteomes" id="UP000199488"/>
    </source>
</evidence>
<proteinExistence type="inferred from homology"/>
<dbReference type="GO" id="GO:0046872">
    <property type="term" value="F:metal ion binding"/>
    <property type="evidence" value="ECO:0007669"/>
    <property type="project" value="UniProtKB-KW"/>
</dbReference>
<dbReference type="Gene3D" id="3.40.800.10">
    <property type="entry name" value="Ureohydrolase domain"/>
    <property type="match status" value="1"/>
</dbReference>
<dbReference type="GO" id="GO:0008783">
    <property type="term" value="F:agmatinase activity"/>
    <property type="evidence" value="ECO:0007669"/>
    <property type="project" value="TreeGrafter"/>
</dbReference>
<dbReference type="PROSITE" id="PS51409">
    <property type="entry name" value="ARGINASE_2"/>
    <property type="match status" value="1"/>
</dbReference>
<dbReference type="SUPFAM" id="SSF52768">
    <property type="entry name" value="Arginase/deacetylase"/>
    <property type="match status" value="1"/>
</dbReference>
<gene>
    <name evidence="5" type="ORF">SAMN05421781_1075</name>
</gene>
<protein>
    <submittedName>
        <fullName evidence="5">Agmatinase</fullName>
    </submittedName>
</protein>
<sequence>MNRPLIYGNTPTFLHASSVAKDLSKAANYQATIYGVPWEGAVTWGAYTGCELGPKVIRQCSERYSGYLPELDDIDVLSHYSLADAGDVSTTPADVPATMETIQSFASSLWVSGTFPVGLGGDHGITYPVVRALGETTGKKIGIIHIDAHFDNNDESMGDEFGRGSPFARLYEYEQVRNESLVHLGIHGPRNKAVNGRSAKEAGAVTITIDKIRNAPDLKAFAKEVYDIASEGTDEVYLSICSDILDYAYNPGGPADANGLHPEQLLTLIHEFGIHGVCGMDFVEVYPHQDQNDFSSHFVTLAVLYVLAGKLKQEGKA</sequence>
<evidence type="ECO:0000256" key="4">
    <source>
        <dbReference type="PROSITE-ProRule" id="PRU00742"/>
    </source>
</evidence>
<dbReference type="PANTHER" id="PTHR11358">
    <property type="entry name" value="ARGINASE/AGMATINASE"/>
    <property type="match status" value="1"/>
</dbReference>
<keyword evidence="2" id="KW-0378">Hydrolase</keyword>
<dbReference type="Proteomes" id="UP000199488">
    <property type="component" value="Unassembled WGS sequence"/>
</dbReference>
<dbReference type="InterPro" id="IPR023696">
    <property type="entry name" value="Ureohydrolase_dom_sf"/>
</dbReference>
<accession>A0A1H2S8G6</accession>
<dbReference type="EMBL" id="FNNC01000001">
    <property type="protein sequence ID" value="SDW27957.1"/>
    <property type="molecule type" value="Genomic_DNA"/>
</dbReference>
<dbReference type="InterPro" id="IPR006035">
    <property type="entry name" value="Ureohydrolase"/>
</dbReference>
<evidence type="ECO:0000256" key="3">
    <source>
        <dbReference type="PIRSR" id="PIRSR036979-1"/>
    </source>
</evidence>
<feature type="binding site" evidence="3">
    <location>
        <position position="149"/>
    </location>
    <ligand>
        <name>Mn(2+)</name>
        <dbReference type="ChEBI" id="CHEBI:29035"/>
        <label>1</label>
    </ligand>
</feature>
<dbReference type="OrthoDB" id="9788689at2"/>
<evidence type="ECO:0000256" key="2">
    <source>
        <dbReference type="ARBA" id="ARBA00022801"/>
    </source>
</evidence>
<feature type="binding site" evidence="3">
    <location>
        <position position="123"/>
    </location>
    <ligand>
        <name>Mn(2+)</name>
        <dbReference type="ChEBI" id="CHEBI:29035"/>
        <label>1</label>
    </ligand>
</feature>
<keyword evidence="6" id="KW-1185">Reference proteome</keyword>
<comment type="cofactor">
    <cofactor evidence="3">
        <name>Mn(2+)</name>
        <dbReference type="ChEBI" id="CHEBI:29035"/>
    </cofactor>
    <text evidence="3">Binds 2 manganese ions per subunit.</text>
</comment>
<dbReference type="Pfam" id="PF00491">
    <property type="entry name" value="Arginase"/>
    <property type="match status" value="1"/>
</dbReference>
<dbReference type="CDD" id="cd09990">
    <property type="entry name" value="Agmatinase-like"/>
    <property type="match status" value="1"/>
</dbReference>
<feature type="binding site" evidence="3">
    <location>
        <position position="243"/>
    </location>
    <ligand>
        <name>Mn(2+)</name>
        <dbReference type="ChEBI" id="CHEBI:29035"/>
        <label>1</label>
    </ligand>
</feature>
<dbReference type="STRING" id="1122204.SAMN05421781_1075"/>
<dbReference type="GO" id="GO:0033389">
    <property type="term" value="P:putrescine biosynthetic process from arginine, via agmatine"/>
    <property type="evidence" value="ECO:0007669"/>
    <property type="project" value="TreeGrafter"/>
</dbReference>
<keyword evidence="3" id="KW-0464">Manganese</keyword>
<dbReference type="AlphaFoldDB" id="A0A1H2S8G6"/>
<feature type="binding site" evidence="3">
    <location>
        <position position="241"/>
    </location>
    <ligand>
        <name>Mn(2+)</name>
        <dbReference type="ChEBI" id="CHEBI:29035"/>
        <label>1</label>
    </ligand>
</feature>
<comment type="similarity">
    <text evidence="4">Belongs to the arginase family.</text>
</comment>
<evidence type="ECO:0000313" key="5">
    <source>
        <dbReference type="EMBL" id="SDW27957.1"/>
    </source>
</evidence>
<dbReference type="PIRSF" id="PIRSF036979">
    <property type="entry name" value="Arginase"/>
    <property type="match status" value="1"/>
</dbReference>
<organism evidence="5 6">
    <name type="scientific">Marinococcus luteus</name>
    <dbReference type="NCBI Taxonomy" id="1122204"/>
    <lineage>
        <taxon>Bacteria</taxon>
        <taxon>Bacillati</taxon>
        <taxon>Bacillota</taxon>
        <taxon>Bacilli</taxon>
        <taxon>Bacillales</taxon>
        <taxon>Bacillaceae</taxon>
        <taxon>Marinococcus</taxon>
    </lineage>
</organism>
<name>A0A1H2S8G6_9BACI</name>